<evidence type="ECO:0008006" key="4">
    <source>
        <dbReference type="Google" id="ProtNLM"/>
    </source>
</evidence>
<keyword evidence="1" id="KW-1133">Transmembrane helix</keyword>
<reference evidence="3" key="1">
    <citation type="submission" date="2016-09" db="EMBL/GenBank/DDBJ databases">
        <authorList>
            <person name="Varghese N."/>
            <person name="Submissions S."/>
        </authorList>
    </citation>
    <scope>NUCLEOTIDE SEQUENCE [LARGE SCALE GENOMIC DNA]</scope>
    <source>
        <strain evidence="3">S5</strain>
    </source>
</reference>
<evidence type="ECO:0000256" key="1">
    <source>
        <dbReference type="SAM" id="Phobius"/>
    </source>
</evidence>
<feature type="transmembrane region" description="Helical" evidence="1">
    <location>
        <begin position="59"/>
        <end position="80"/>
    </location>
</feature>
<dbReference type="Proteomes" id="UP000242949">
    <property type="component" value="Unassembled WGS sequence"/>
</dbReference>
<keyword evidence="1" id="KW-0812">Transmembrane</keyword>
<dbReference type="AlphaFoldDB" id="A0A1G6KG79"/>
<evidence type="ECO:0000313" key="3">
    <source>
        <dbReference type="Proteomes" id="UP000242949"/>
    </source>
</evidence>
<dbReference type="EMBL" id="FMYI01000006">
    <property type="protein sequence ID" value="SDC30102.1"/>
    <property type="molecule type" value="Genomic_DNA"/>
</dbReference>
<gene>
    <name evidence="2" type="ORF">SAMN05421734_10685</name>
</gene>
<proteinExistence type="predicted"/>
<keyword evidence="3" id="KW-1185">Reference proteome</keyword>
<name>A0A1G6KG79_9BACI</name>
<evidence type="ECO:0000313" key="2">
    <source>
        <dbReference type="EMBL" id="SDC30102.1"/>
    </source>
</evidence>
<sequence length="157" mass="18245">MWETVFLSTLFTFVILKNIYIARKYIFIVQLQTTTWVTIALGCFVFLIMAYTLKPDFGGYTVAILASIMLITSNTSVGISREGIHILYGKGSLVKRVKWDKVDHAELINKQSRTRLKVTLKSNSSFFPKPKIQHFYPIQDYDAIYDLFEEKKIRFDI</sequence>
<accession>A0A1G6KG79</accession>
<feature type="transmembrane region" description="Helical" evidence="1">
    <location>
        <begin position="34"/>
        <end position="53"/>
    </location>
</feature>
<feature type="transmembrane region" description="Helical" evidence="1">
    <location>
        <begin position="6"/>
        <end position="22"/>
    </location>
</feature>
<protein>
    <recommendedName>
        <fullName evidence="4">PH domain-containing protein</fullName>
    </recommendedName>
</protein>
<keyword evidence="1" id="KW-0472">Membrane</keyword>
<organism evidence="2 3">
    <name type="scientific">Pelagirhabdus alkalitolerans</name>
    <dbReference type="NCBI Taxonomy" id="1612202"/>
    <lineage>
        <taxon>Bacteria</taxon>
        <taxon>Bacillati</taxon>
        <taxon>Bacillota</taxon>
        <taxon>Bacilli</taxon>
        <taxon>Bacillales</taxon>
        <taxon>Bacillaceae</taxon>
        <taxon>Pelagirhabdus</taxon>
    </lineage>
</organism>